<dbReference type="GO" id="GO:0015179">
    <property type="term" value="F:L-amino acid transmembrane transporter activity"/>
    <property type="evidence" value="ECO:0007669"/>
    <property type="project" value="TreeGrafter"/>
</dbReference>
<feature type="transmembrane region" description="Helical" evidence="6">
    <location>
        <begin position="91"/>
        <end position="115"/>
    </location>
</feature>
<organism evidence="8 9">
    <name type="scientific">Geodia barretti</name>
    <name type="common">Barrett's horny sponge</name>
    <dbReference type="NCBI Taxonomy" id="519541"/>
    <lineage>
        <taxon>Eukaryota</taxon>
        <taxon>Metazoa</taxon>
        <taxon>Porifera</taxon>
        <taxon>Demospongiae</taxon>
        <taxon>Heteroscleromorpha</taxon>
        <taxon>Tetractinellida</taxon>
        <taxon>Astrophorina</taxon>
        <taxon>Geodiidae</taxon>
        <taxon>Geodia</taxon>
    </lineage>
</organism>
<feature type="transmembrane region" description="Helical" evidence="6">
    <location>
        <begin position="404"/>
        <end position="428"/>
    </location>
</feature>
<feature type="transmembrane region" description="Helical" evidence="6">
    <location>
        <begin position="276"/>
        <end position="294"/>
    </location>
</feature>
<feature type="compositionally biased region" description="Polar residues" evidence="5">
    <location>
        <begin position="28"/>
        <end position="38"/>
    </location>
</feature>
<gene>
    <name evidence="8" type="ORF">GBAR_LOCUS18687</name>
</gene>
<dbReference type="InterPro" id="IPR013057">
    <property type="entry name" value="AA_transpt_TM"/>
</dbReference>
<evidence type="ECO:0000256" key="2">
    <source>
        <dbReference type="ARBA" id="ARBA00022692"/>
    </source>
</evidence>
<dbReference type="GO" id="GO:0005774">
    <property type="term" value="C:vacuolar membrane"/>
    <property type="evidence" value="ECO:0007669"/>
    <property type="project" value="TreeGrafter"/>
</dbReference>
<protein>
    <submittedName>
        <fullName evidence="8">Proton-coupled amino acid transporter 1</fullName>
    </submittedName>
</protein>
<dbReference type="Pfam" id="PF01490">
    <property type="entry name" value="Aa_trans"/>
    <property type="match status" value="1"/>
</dbReference>
<keyword evidence="9" id="KW-1185">Reference proteome</keyword>
<proteinExistence type="predicted"/>
<keyword evidence="4 6" id="KW-0472">Membrane</keyword>
<evidence type="ECO:0000256" key="1">
    <source>
        <dbReference type="ARBA" id="ARBA00004141"/>
    </source>
</evidence>
<feature type="region of interest" description="Disordered" evidence="5">
    <location>
        <begin position="1"/>
        <end position="66"/>
    </location>
</feature>
<keyword evidence="2 6" id="KW-0812">Transmembrane</keyword>
<feature type="domain" description="Amino acid transporter transmembrane" evidence="7">
    <location>
        <begin position="61"/>
        <end position="494"/>
    </location>
</feature>
<sequence>MDGYSQVQSEKTNQRNSEGSALLGSRATLASTNKTTALGSPPIDSWDDSLVPHHRSKRSEHSTSNSQTLAHLLKGNIGTGLLALPLAVERAGVLVGGLGLLVLGVVASHCMILLLQSSRTLCKLRGKESLDYAQTTGEAVTYFLEEQNLLRNKRLFLKKASGVLINFFLITTQFGFCCVYFVFIGISFQQVLEDVYGVSLRKEVAIAIFVPLVIVATWIRNLDELAPLSTIANICIAFSLLVIVYDEMERFLTDREDIKAAVRVPGGVKLATYQTLPLFFGGVAFAFEGIGVVLPLENKMRRPEHAVSVVTVGMTMVVLLYMFFGVLGYLAFGAKIEASITFNLSSDNSVEKIFFSLAKLYYAYAIFAGYLLQFYVPMDFLEVPLYSRLRLHHLEYRFPHRRNWVFSTFQILFRLTVVLITAGIAVSLPDLEDLISLVGAFSCSALAFIIPPCLEMLTVFPQRKSRRWWLPLFVKDIAITVTGIVGFLFGTYSTLVNIVEYFRKNG</sequence>
<feature type="compositionally biased region" description="Polar residues" evidence="5">
    <location>
        <begin position="1"/>
        <end position="19"/>
    </location>
</feature>
<evidence type="ECO:0000313" key="8">
    <source>
        <dbReference type="EMBL" id="CAI8033133.1"/>
    </source>
</evidence>
<feature type="transmembrane region" description="Helical" evidence="6">
    <location>
        <begin position="163"/>
        <end position="188"/>
    </location>
</feature>
<accession>A0AA35SNK1</accession>
<evidence type="ECO:0000256" key="4">
    <source>
        <dbReference type="ARBA" id="ARBA00023136"/>
    </source>
</evidence>
<evidence type="ECO:0000256" key="3">
    <source>
        <dbReference type="ARBA" id="ARBA00022989"/>
    </source>
</evidence>
<evidence type="ECO:0000256" key="5">
    <source>
        <dbReference type="SAM" id="MobiDB-lite"/>
    </source>
</evidence>
<dbReference type="PANTHER" id="PTHR22950:SF349">
    <property type="entry name" value="AMINO ACID TRANSPORTER TRANSMEMBRANE DOMAIN-CONTAINING PROTEIN"/>
    <property type="match status" value="1"/>
</dbReference>
<dbReference type="PANTHER" id="PTHR22950">
    <property type="entry name" value="AMINO ACID TRANSPORTER"/>
    <property type="match status" value="1"/>
</dbReference>
<comment type="subcellular location">
    <subcellularLocation>
        <location evidence="1">Membrane</location>
        <topology evidence="1">Multi-pass membrane protein</topology>
    </subcellularLocation>
</comment>
<feature type="transmembrane region" description="Helical" evidence="6">
    <location>
        <begin position="434"/>
        <end position="460"/>
    </location>
</feature>
<keyword evidence="3 6" id="KW-1133">Transmembrane helix</keyword>
<evidence type="ECO:0000256" key="6">
    <source>
        <dbReference type="SAM" id="Phobius"/>
    </source>
</evidence>
<feature type="transmembrane region" description="Helical" evidence="6">
    <location>
        <begin position="306"/>
        <end position="332"/>
    </location>
</feature>
<name>A0AA35SNK1_GEOBA</name>
<feature type="transmembrane region" description="Helical" evidence="6">
    <location>
        <begin position="226"/>
        <end position="245"/>
    </location>
</feature>
<evidence type="ECO:0000313" key="9">
    <source>
        <dbReference type="Proteomes" id="UP001174909"/>
    </source>
</evidence>
<reference evidence="8" key="1">
    <citation type="submission" date="2023-03" db="EMBL/GenBank/DDBJ databases">
        <authorList>
            <person name="Steffen K."/>
            <person name="Cardenas P."/>
        </authorList>
    </citation>
    <scope>NUCLEOTIDE SEQUENCE</scope>
</reference>
<dbReference type="EMBL" id="CASHTH010002642">
    <property type="protein sequence ID" value="CAI8033133.1"/>
    <property type="molecule type" value="Genomic_DNA"/>
</dbReference>
<dbReference type="AlphaFoldDB" id="A0AA35SNK1"/>
<feature type="transmembrane region" description="Helical" evidence="6">
    <location>
        <begin position="361"/>
        <end position="383"/>
    </location>
</feature>
<evidence type="ECO:0000259" key="7">
    <source>
        <dbReference type="Pfam" id="PF01490"/>
    </source>
</evidence>
<feature type="transmembrane region" description="Helical" evidence="6">
    <location>
        <begin position="472"/>
        <end position="492"/>
    </location>
</feature>
<comment type="caution">
    <text evidence="8">The sequence shown here is derived from an EMBL/GenBank/DDBJ whole genome shotgun (WGS) entry which is preliminary data.</text>
</comment>
<dbReference type="Proteomes" id="UP001174909">
    <property type="component" value="Unassembled WGS sequence"/>
</dbReference>